<reference evidence="2" key="1">
    <citation type="journal article" date="2020" name="Stud. Mycol.">
        <title>101 Dothideomycetes genomes: a test case for predicting lifestyles and emergence of pathogens.</title>
        <authorList>
            <person name="Haridas S."/>
            <person name="Albert R."/>
            <person name="Binder M."/>
            <person name="Bloem J."/>
            <person name="Labutti K."/>
            <person name="Salamov A."/>
            <person name="Andreopoulos B."/>
            <person name="Baker S."/>
            <person name="Barry K."/>
            <person name="Bills G."/>
            <person name="Bluhm B."/>
            <person name="Cannon C."/>
            <person name="Castanera R."/>
            <person name="Culley D."/>
            <person name="Daum C."/>
            <person name="Ezra D."/>
            <person name="Gonzalez J."/>
            <person name="Henrissat B."/>
            <person name="Kuo A."/>
            <person name="Liang C."/>
            <person name="Lipzen A."/>
            <person name="Lutzoni F."/>
            <person name="Magnuson J."/>
            <person name="Mondo S."/>
            <person name="Nolan M."/>
            <person name="Ohm R."/>
            <person name="Pangilinan J."/>
            <person name="Park H.-J."/>
            <person name="Ramirez L."/>
            <person name="Alfaro M."/>
            <person name="Sun H."/>
            <person name="Tritt A."/>
            <person name="Yoshinaga Y."/>
            <person name="Zwiers L.-H."/>
            <person name="Turgeon B."/>
            <person name="Goodwin S."/>
            <person name="Spatafora J."/>
            <person name="Crous P."/>
            <person name="Grigoriev I."/>
        </authorList>
    </citation>
    <scope>NUCLEOTIDE SEQUENCE</scope>
    <source>
        <strain evidence="2">CBS 690.94</strain>
    </source>
</reference>
<proteinExistence type="predicted"/>
<dbReference type="Proteomes" id="UP000799764">
    <property type="component" value="Unassembled WGS sequence"/>
</dbReference>
<gene>
    <name evidence="2" type="ORF">P171DRAFT_138898</name>
</gene>
<evidence type="ECO:0000256" key="1">
    <source>
        <dbReference type="SAM" id="Phobius"/>
    </source>
</evidence>
<keyword evidence="1" id="KW-0812">Transmembrane</keyword>
<comment type="caution">
    <text evidence="2">The sequence shown here is derived from an EMBL/GenBank/DDBJ whole genome shotgun (WGS) entry which is preliminary data.</text>
</comment>
<keyword evidence="1" id="KW-0472">Membrane</keyword>
<organism evidence="2 3">
    <name type="scientific">Karstenula rhodostoma CBS 690.94</name>
    <dbReference type="NCBI Taxonomy" id="1392251"/>
    <lineage>
        <taxon>Eukaryota</taxon>
        <taxon>Fungi</taxon>
        <taxon>Dikarya</taxon>
        <taxon>Ascomycota</taxon>
        <taxon>Pezizomycotina</taxon>
        <taxon>Dothideomycetes</taxon>
        <taxon>Pleosporomycetidae</taxon>
        <taxon>Pleosporales</taxon>
        <taxon>Massarineae</taxon>
        <taxon>Didymosphaeriaceae</taxon>
        <taxon>Karstenula</taxon>
    </lineage>
</organism>
<name>A0A9P4UHL7_9PLEO</name>
<protein>
    <submittedName>
        <fullName evidence="2">Uncharacterized protein</fullName>
    </submittedName>
</protein>
<keyword evidence="3" id="KW-1185">Reference proteome</keyword>
<dbReference type="EMBL" id="MU001493">
    <property type="protein sequence ID" value="KAF2450365.1"/>
    <property type="molecule type" value="Genomic_DNA"/>
</dbReference>
<keyword evidence="1" id="KW-1133">Transmembrane helix</keyword>
<accession>A0A9P4UHL7</accession>
<sequence>MLRLTHSEKHLLFEETPTRNAIKSTTTTDHKQCIQPYHSLIFFHLTPRSSDNSTNETTPIYIFGILATIIGLAALYLTYLQLRRMRQTHVYDLGEYEMTRGL</sequence>
<dbReference type="AlphaFoldDB" id="A0A9P4UHL7"/>
<evidence type="ECO:0000313" key="2">
    <source>
        <dbReference type="EMBL" id="KAF2450365.1"/>
    </source>
</evidence>
<feature type="transmembrane region" description="Helical" evidence="1">
    <location>
        <begin position="60"/>
        <end position="79"/>
    </location>
</feature>
<evidence type="ECO:0000313" key="3">
    <source>
        <dbReference type="Proteomes" id="UP000799764"/>
    </source>
</evidence>